<feature type="signal peptide" evidence="2">
    <location>
        <begin position="1"/>
        <end position="16"/>
    </location>
</feature>
<gene>
    <name evidence="3" type="ORF">GALMADRAFT_81289</name>
</gene>
<evidence type="ECO:0000313" key="3">
    <source>
        <dbReference type="EMBL" id="KDR65964.1"/>
    </source>
</evidence>
<keyword evidence="4" id="KW-1185">Reference proteome</keyword>
<accession>A0A067SE30</accession>
<dbReference type="STRING" id="685588.A0A067SE30"/>
<evidence type="ECO:0000256" key="2">
    <source>
        <dbReference type="SAM" id="SignalP"/>
    </source>
</evidence>
<dbReference type="HOGENOM" id="CLU_118656_0_0_1"/>
<protein>
    <submittedName>
        <fullName evidence="3">Uncharacterized protein</fullName>
    </submittedName>
</protein>
<feature type="region of interest" description="Disordered" evidence="1">
    <location>
        <begin position="166"/>
        <end position="190"/>
    </location>
</feature>
<feature type="non-terminal residue" evidence="3">
    <location>
        <position position="1"/>
    </location>
</feature>
<evidence type="ECO:0000256" key="1">
    <source>
        <dbReference type="SAM" id="MobiDB-lite"/>
    </source>
</evidence>
<name>A0A067SE30_GALM3</name>
<dbReference type="Proteomes" id="UP000027222">
    <property type="component" value="Unassembled WGS sequence"/>
</dbReference>
<feature type="chain" id="PRO_5001645729" evidence="2">
    <location>
        <begin position="17"/>
        <end position="190"/>
    </location>
</feature>
<evidence type="ECO:0000313" key="4">
    <source>
        <dbReference type="Proteomes" id="UP000027222"/>
    </source>
</evidence>
<keyword evidence="2" id="KW-0732">Signal</keyword>
<proteinExistence type="predicted"/>
<sequence>TLSTLVALPAWMTALGVDTYLQESADATAWQALLLSLYKFEVMNTTTGNLPTTSRPEAVASWIKSKKKTSPPDVEADNFGSAFMAWWIALQPNWRLSDDGSFNYKAPDNEDWHVLHKGGKAGLYTVVMALSWWIRALTPDIPFFRAWTAVRDVQWVIDQVSTKVTPPTKVTPAAKKRALEDSTQTGKAKK</sequence>
<reference evidence="4" key="1">
    <citation type="journal article" date="2014" name="Proc. Natl. Acad. Sci. U.S.A.">
        <title>Extensive sampling of basidiomycete genomes demonstrates inadequacy of the white-rot/brown-rot paradigm for wood decay fungi.</title>
        <authorList>
            <person name="Riley R."/>
            <person name="Salamov A.A."/>
            <person name="Brown D.W."/>
            <person name="Nagy L.G."/>
            <person name="Floudas D."/>
            <person name="Held B.W."/>
            <person name="Levasseur A."/>
            <person name="Lombard V."/>
            <person name="Morin E."/>
            <person name="Otillar R."/>
            <person name="Lindquist E.A."/>
            <person name="Sun H."/>
            <person name="LaButti K.M."/>
            <person name="Schmutz J."/>
            <person name="Jabbour D."/>
            <person name="Luo H."/>
            <person name="Baker S.E."/>
            <person name="Pisabarro A.G."/>
            <person name="Walton J.D."/>
            <person name="Blanchette R.A."/>
            <person name="Henrissat B."/>
            <person name="Martin F."/>
            <person name="Cullen D."/>
            <person name="Hibbett D.S."/>
            <person name="Grigoriev I.V."/>
        </authorList>
    </citation>
    <scope>NUCLEOTIDE SEQUENCE [LARGE SCALE GENOMIC DNA]</scope>
    <source>
        <strain evidence="4">CBS 339.88</strain>
    </source>
</reference>
<organism evidence="3 4">
    <name type="scientific">Galerina marginata (strain CBS 339.88)</name>
    <dbReference type="NCBI Taxonomy" id="685588"/>
    <lineage>
        <taxon>Eukaryota</taxon>
        <taxon>Fungi</taxon>
        <taxon>Dikarya</taxon>
        <taxon>Basidiomycota</taxon>
        <taxon>Agaricomycotina</taxon>
        <taxon>Agaricomycetes</taxon>
        <taxon>Agaricomycetidae</taxon>
        <taxon>Agaricales</taxon>
        <taxon>Agaricineae</taxon>
        <taxon>Strophariaceae</taxon>
        <taxon>Galerina</taxon>
    </lineage>
</organism>
<feature type="compositionally biased region" description="Polar residues" evidence="1">
    <location>
        <begin position="181"/>
        <end position="190"/>
    </location>
</feature>
<dbReference type="OrthoDB" id="2803783at2759"/>
<dbReference type="EMBL" id="KL142429">
    <property type="protein sequence ID" value="KDR65964.1"/>
    <property type="molecule type" value="Genomic_DNA"/>
</dbReference>
<dbReference type="AlphaFoldDB" id="A0A067SE30"/>